<evidence type="ECO:0000256" key="3">
    <source>
        <dbReference type="ARBA" id="ARBA00023015"/>
    </source>
</evidence>
<evidence type="ECO:0000259" key="9">
    <source>
        <dbReference type="Pfam" id="PF10513"/>
    </source>
</evidence>
<dbReference type="STRING" id="3871.A0A394DEV9"/>
<keyword evidence="3 6" id="KW-0805">Transcription regulation</keyword>
<sequence length="843" mass="94425">MPSVAMRRTTRVFGVVKGGDSARVLRSGRRIWPEYEDIKIRRGNEGDAWLKKPEKHKSSPSSRAKQEKALVDDANEGDGGITESVKQKRRRILSGDDRFFGMVYSRKRRRIGASSSSEILAGTVERGGSDVSEMFGLHFSRQRKDRCKFAVVVKLSCGGSGLFSRLLFLVLRHVRRFKVSLKVLSAFLLSEPISGVYSSQGVLFLKGNPTVSTGICQFFGITQFMPLFSVDFSAVPLCFTYLHSEMLLESILRSFTLVYNPVSVPSAVEEEIDFQESRTELQISCDSFEREPTEIGSVMPDVIEIKDSLSLQASVKGRRLSGWNGKYRNINSKSKGTQRRTSLRLKKARNASLVDRSNGALSYGLRSGQKRSIACAGSNKKLRSSVNSFTAVSSLEASSATVDSTKGLDSSHCSANILITESDRCHRVKGAVITLERPASNDWLFEVKKDGLTKYTFKADKVMRPCSCNRYTHVIMFSLDNGWKLEFPNRRDWVVFKDLYKECADNSIPATVAKCIPVPGVHNVSDYADSSSVPFHRPDTYISGNGDELSRSMTRKTANYDLDSEDEGWLSKFNNEFQEHVSGDNFELIVDALEKAYFCNRDAFCDEKSAAILCQDLGSKEVVEAVYSYWMRKRNQKRSSLLRVFQSYQAKRPPFIPQSVLRKRRSFKRQPSQFGRGKHPIAWQAIATEKGALEEQNALLKIKKAKASAKELKEFALQKRKRAQFLMENADLAIYKATMLVRIAEVAQGGESVDAFAAYFLVDAIATEKGALEEQNALLKIKKAKASAKELKEFALQKRKRAQFLMENADLAIYKATMLVRIAEVAQGGESVDAFAAYFLVDG</sequence>
<keyword evidence="11" id="KW-1185">Reference proteome</keyword>
<evidence type="ECO:0000256" key="6">
    <source>
        <dbReference type="RuleBase" id="RU361124"/>
    </source>
</evidence>
<evidence type="ECO:0000256" key="4">
    <source>
        <dbReference type="ARBA" id="ARBA00023163"/>
    </source>
</evidence>
<dbReference type="GO" id="GO:0005634">
    <property type="term" value="C:nucleus"/>
    <property type="evidence" value="ECO:0007669"/>
    <property type="project" value="UniProtKB-SubCell"/>
</dbReference>
<keyword evidence="8" id="KW-1133">Transmembrane helix</keyword>
<evidence type="ECO:0000256" key="2">
    <source>
        <dbReference type="ARBA" id="ARBA00008035"/>
    </source>
</evidence>
<dbReference type="AlphaFoldDB" id="A0A394DEV9"/>
<feature type="transmembrane region" description="Helical" evidence="8">
    <location>
        <begin position="149"/>
        <end position="171"/>
    </location>
</feature>
<keyword evidence="8" id="KW-0812">Transmembrane</keyword>
<reference evidence="10 11" key="1">
    <citation type="journal article" date="2017" name="Plant Biotechnol. J.">
        <title>A comprehensive draft genome sequence for lupin (Lupinus angustifolius), an emerging health food: insights into plant-microbe interactions and legume evolution.</title>
        <authorList>
            <person name="Hane J.K."/>
            <person name="Ming Y."/>
            <person name="Kamphuis L.G."/>
            <person name="Nelson M.N."/>
            <person name="Garg G."/>
            <person name="Atkins C.A."/>
            <person name="Bayer P.E."/>
            <person name="Bravo A."/>
            <person name="Bringans S."/>
            <person name="Cannon S."/>
            <person name="Edwards D."/>
            <person name="Foley R."/>
            <person name="Gao L.L."/>
            <person name="Harrison M.J."/>
            <person name="Huang W."/>
            <person name="Hurgobin B."/>
            <person name="Li S."/>
            <person name="Liu C.W."/>
            <person name="McGrath A."/>
            <person name="Morahan G."/>
            <person name="Murray J."/>
            <person name="Weller J."/>
            <person name="Jian J."/>
            <person name="Singh K.B."/>
        </authorList>
    </citation>
    <scope>NUCLEOTIDE SEQUENCE [LARGE SCALE GENOMIC DNA]</scope>
    <source>
        <strain evidence="11">cv. Tanjil</strain>
        <tissue evidence="10">Whole plant</tissue>
    </source>
</reference>
<accession>A0A394DEV9</accession>
<evidence type="ECO:0000313" key="11">
    <source>
        <dbReference type="Proteomes" id="UP000188354"/>
    </source>
</evidence>
<protein>
    <recommendedName>
        <fullName evidence="6">Enhancer of polycomb-like protein</fullName>
    </recommendedName>
</protein>
<evidence type="ECO:0000313" key="10">
    <source>
        <dbReference type="EMBL" id="OIW21504.1"/>
    </source>
</evidence>
<dbReference type="Pfam" id="PF10513">
    <property type="entry name" value="EPL1"/>
    <property type="match status" value="1"/>
</dbReference>
<comment type="subcellular location">
    <subcellularLocation>
        <location evidence="1 6">Nucleus</location>
    </subcellularLocation>
</comment>
<evidence type="ECO:0000256" key="5">
    <source>
        <dbReference type="ARBA" id="ARBA00023242"/>
    </source>
</evidence>
<feature type="domain" description="Enhancer of polycomb-like N-terminal" evidence="9">
    <location>
        <begin position="516"/>
        <end position="595"/>
    </location>
</feature>
<proteinExistence type="inferred from homology"/>
<feature type="region of interest" description="Disordered" evidence="7">
    <location>
        <begin position="49"/>
        <end position="88"/>
    </location>
</feature>
<evidence type="ECO:0000256" key="8">
    <source>
        <dbReference type="SAM" id="Phobius"/>
    </source>
</evidence>
<dbReference type="GO" id="GO:0006357">
    <property type="term" value="P:regulation of transcription by RNA polymerase II"/>
    <property type="evidence" value="ECO:0007669"/>
    <property type="project" value="InterPro"/>
</dbReference>
<dbReference type="Gramene" id="OIW21504">
    <property type="protein sequence ID" value="OIW21504"/>
    <property type="gene ID" value="TanjilG_05153"/>
</dbReference>
<evidence type="ECO:0000256" key="1">
    <source>
        <dbReference type="ARBA" id="ARBA00004123"/>
    </source>
</evidence>
<name>A0A394DEV9_LUPAN</name>
<dbReference type="InterPro" id="IPR024943">
    <property type="entry name" value="Enhancer_polycomb"/>
</dbReference>
<evidence type="ECO:0000256" key="7">
    <source>
        <dbReference type="SAM" id="MobiDB-lite"/>
    </source>
</evidence>
<organism evidence="10 11">
    <name type="scientific">Lupinus angustifolius</name>
    <name type="common">Narrow-leaved blue lupine</name>
    <dbReference type="NCBI Taxonomy" id="3871"/>
    <lineage>
        <taxon>Eukaryota</taxon>
        <taxon>Viridiplantae</taxon>
        <taxon>Streptophyta</taxon>
        <taxon>Embryophyta</taxon>
        <taxon>Tracheophyta</taxon>
        <taxon>Spermatophyta</taxon>
        <taxon>Magnoliopsida</taxon>
        <taxon>eudicotyledons</taxon>
        <taxon>Gunneridae</taxon>
        <taxon>Pentapetalae</taxon>
        <taxon>rosids</taxon>
        <taxon>fabids</taxon>
        <taxon>Fabales</taxon>
        <taxon>Fabaceae</taxon>
        <taxon>Papilionoideae</taxon>
        <taxon>50 kb inversion clade</taxon>
        <taxon>genistoids sensu lato</taxon>
        <taxon>core genistoids</taxon>
        <taxon>Genisteae</taxon>
        <taxon>Lupinus</taxon>
    </lineage>
</organism>
<dbReference type="GO" id="GO:0035267">
    <property type="term" value="C:NuA4 histone acetyltransferase complex"/>
    <property type="evidence" value="ECO:0007669"/>
    <property type="project" value="InterPro"/>
</dbReference>
<dbReference type="PANTHER" id="PTHR14898">
    <property type="entry name" value="ENHANCER OF POLYCOMB"/>
    <property type="match status" value="1"/>
</dbReference>
<gene>
    <name evidence="10" type="ORF">TanjilG_05153</name>
</gene>
<comment type="caution">
    <text evidence="10">The sequence shown here is derived from an EMBL/GenBank/DDBJ whole genome shotgun (WGS) entry which is preliminary data.</text>
</comment>
<dbReference type="InterPro" id="IPR019542">
    <property type="entry name" value="Enhancer_polycomb-like_N"/>
</dbReference>
<keyword evidence="4 6" id="KW-0804">Transcription</keyword>
<dbReference type="Proteomes" id="UP000188354">
    <property type="component" value="Unassembled WGS sequence"/>
</dbReference>
<keyword evidence="5 6" id="KW-0539">Nucleus</keyword>
<dbReference type="EMBL" id="MLAU01027457">
    <property type="protein sequence ID" value="OIW21504.1"/>
    <property type="molecule type" value="Genomic_DNA"/>
</dbReference>
<comment type="similarity">
    <text evidence="2 6">Belongs to the enhancer of polycomb family.</text>
</comment>
<keyword evidence="8" id="KW-0472">Membrane</keyword>